<name>A0ABD0RRQ5_CIRMR</name>
<dbReference type="AlphaFoldDB" id="A0ABD0RRQ5"/>
<comment type="caution">
    <text evidence="1">The sequence shown here is derived from an EMBL/GenBank/DDBJ whole genome shotgun (WGS) entry which is preliminary data.</text>
</comment>
<organism evidence="1 2">
    <name type="scientific">Cirrhinus mrigala</name>
    <name type="common">Mrigala</name>
    <dbReference type="NCBI Taxonomy" id="683832"/>
    <lineage>
        <taxon>Eukaryota</taxon>
        <taxon>Metazoa</taxon>
        <taxon>Chordata</taxon>
        <taxon>Craniata</taxon>
        <taxon>Vertebrata</taxon>
        <taxon>Euteleostomi</taxon>
        <taxon>Actinopterygii</taxon>
        <taxon>Neopterygii</taxon>
        <taxon>Teleostei</taxon>
        <taxon>Ostariophysi</taxon>
        <taxon>Cypriniformes</taxon>
        <taxon>Cyprinidae</taxon>
        <taxon>Labeoninae</taxon>
        <taxon>Labeonini</taxon>
        <taxon>Cirrhinus</taxon>
    </lineage>
</organism>
<evidence type="ECO:0000313" key="2">
    <source>
        <dbReference type="Proteomes" id="UP001529510"/>
    </source>
</evidence>
<reference evidence="1 2" key="1">
    <citation type="submission" date="2024-05" db="EMBL/GenBank/DDBJ databases">
        <title>Genome sequencing and assembly of Indian major carp, Cirrhinus mrigala (Hamilton, 1822).</title>
        <authorList>
            <person name="Mohindra V."/>
            <person name="Chowdhury L.M."/>
            <person name="Lal K."/>
            <person name="Jena J.K."/>
        </authorList>
    </citation>
    <scope>NUCLEOTIDE SEQUENCE [LARGE SCALE GENOMIC DNA]</scope>
    <source>
        <strain evidence="1">CM1030</strain>
        <tissue evidence="1">Blood</tissue>
    </source>
</reference>
<dbReference type="Proteomes" id="UP001529510">
    <property type="component" value="Unassembled WGS sequence"/>
</dbReference>
<keyword evidence="2" id="KW-1185">Reference proteome</keyword>
<dbReference type="PANTHER" id="PTHR14392:SF3">
    <property type="entry name" value="PROTEIN NIBAN 1"/>
    <property type="match status" value="1"/>
</dbReference>
<gene>
    <name evidence="1" type="ORF">M9458_003680</name>
</gene>
<dbReference type="EMBL" id="JAMKFB020000002">
    <property type="protein sequence ID" value="KAL0200493.1"/>
    <property type="molecule type" value="Genomic_DNA"/>
</dbReference>
<accession>A0ABD0RRQ5</accession>
<sequence length="54" mass="6446">SKEEPSVPVVMVPGPLPVYLRLPYRRDSYFCFHQEEKRARFVSLLNDCIRHQNQ</sequence>
<feature type="non-terminal residue" evidence="1">
    <location>
        <position position="54"/>
    </location>
</feature>
<protein>
    <submittedName>
        <fullName evidence="1">Uncharacterized protein</fullName>
    </submittedName>
</protein>
<dbReference type="InterPro" id="IPR026088">
    <property type="entry name" value="Niban-like"/>
</dbReference>
<feature type="non-terminal residue" evidence="1">
    <location>
        <position position="1"/>
    </location>
</feature>
<proteinExistence type="predicted"/>
<dbReference type="PANTHER" id="PTHR14392">
    <property type="entry name" value="NIBAN FAMILY MEMBER"/>
    <property type="match status" value="1"/>
</dbReference>
<dbReference type="Pfam" id="PF26089">
    <property type="entry name" value="PH_Niban2"/>
    <property type="match status" value="1"/>
</dbReference>
<evidence type="ECO:0000313" key="1">
    <source>
        <dbReference type="EMBL" id="KAL0200493.1"/>
    </source>
</evidence>